<evidence type="ECO:0000256" key="9">
    <source>
        <dbReference type="ARBA" id="ARBA00023180"/>
    </source>
</evidence>
<protein>
    <recommendedName>
        <fullName evidence="4">alpha-amylase</fullName>
        <ecNumber evidence="4">3.2.1.1</ecNumber>
    </recommendedName>
    <alternativeName>
        <fullName evidence="12">1,4-alpha-D-glucan glucanohydrolase</fullName>
    </alternativeName>
</protein>
<evidence type="ECO:0000256" key="4">
    <source>
        <dbReference type="ARBA" id="ARBA00012595"/>
    </source>
</evidence>
<proteinExistence type="inferred from homology"/>
<dbReference type="SUPFAM" id="SSF51011">
    <property type="entry name" value="Glycosyl hydrolase domain"/>
    <property type="match status" value="2"/>
</dbReference>
<dbReference type="CDD" id="cd11319">
    <property type="entry name" value="AmyAc_euk_AmyA"/>
    <property type="match status" value="1"/>
</dbReference>
<evidence type="ECO:0000256" key="1">
    <source>
        <dbReference type="ARBA" id="ARBA00000548"/>
    </source>
</evidence>
<dbReference type="GO" id="GO:0005509">
    <property type="term" value="F:calcium ion binding"/>
    <property type="evidence" value="ECO:0007669"/>
    <property type="project" value="InterPro"/>
</dbReference>
<evidence type="ECO:0000256" key="8">
    <source>
        <dbReference type="ARBA" id="ARBA00023157"/>
    </source>
</evidence>
<dbReference type="EMBL" id="QUQM01000006">
    <property type="protein sequence ID" value="KAA8645026.1"/>
    <property type="molecule type" value="Genomic_DNA"/>
</dbReference>
<feature type="chain" id="PRO_5024303445" description="alpha-amylase" evidence="13">
    <location>
        <begin position="26"/>
        <end position="1033"/>
    </location>
</feature>
<dbReference type="Gene3D" id="3.20.20.80">
    <property type="entry name" value="Glycosidases"/>
    <property type="match status" value="2"/>
</dbReference>
<comment type="caution">
    <text evidence="15">The sequence shown here is derived from an EMBL/GenBank/DDBJ whole genome shotgun (WGS) entry which is preliminary data.</text>
</comment>
<dbReference type="Pfam" id="PF09260">
    <property type="entry name" value="A_amylase_dom_C"/>
    <property type="match status" value="1"/>
</dbReference>
<sequence length="1033" mass="116861">MVLLAMFYQWASFIYISGLVRPSLAARTAEWKSRSIYQTMTDRFARTDGSTTAPCNTTEGLYCGGTWRGTINHLDYIQQMGFDAIMISPIIENIKGHVSYGEAYHGYWPLDLYSLNSHFGTHQDLLDLSDAIHSRGMFLMMDTVINNMAYITNGSNPATHIDYSVFTPFNNSDYFHPYCKITDWNNFTNAQLCQTGDNIVALPDLFTEHSDVQDKLEKWAQEMIKIYSIDGLRIDAAKHVNPDFLPKFGRAVDTFMTGEVFQREVDIICDYHNHYIGSVPNYPIYFSILEAFTKGNTTMLANKVEEMKNSCHDVTSLVSFSENHDVERFASFNKDISLAKNVLTFTILFDGVPMIYQGQEQHLDGGHPPKDREALWLSGYDTNAVLYKLIAKVNGIRKHAFKLGEYGDSQTYTIFRGGSELAFRKGIEGRQVIMLLSTQGTNSKPYHLTLPASYIPGTVAMDILNCVNYTVNEQGEMTIDMEKGEPRVFFPADLMEGSGLCGYTSANTSLTSLKTGSSSSTSLDAAKHLDQLPSWQAPDNTLILQAFEWHVPADQRHWLRLQKALPEFKAIGIDHIWIPPGCKGMDPWGNGYDIYDLYDLGEFDQKGAIATKWGTRKELEDLISRAQALDIGVYWDAVLSHKAGADYAERFEAVKVDPEQRTRNVSEPAQISGWVGFDFTGRGNKYSSMKYNWNHFNGVDWDDLRQENAIYKVHAPKKDWAKDVSSEKGNFDYLMFANLDYSNPEVWEDVLNWGAWITTQLPLRGMRLDAAKHFSVDFQRQFVDRVRETATKEFFVIGEYWTGDIRPLVKYLEKMEYKVAAYDVPLVANFSKMSLTRGADLRDVFKDTLVQRKPDCAVTIVENHDTQPGQMLETPVTASFKPVGYALILLRKEGRPCVFYGDLYGIRANVKHPMRPACNGKLPTLLLARKLYAYGEQQDYFDKPNCIGFVRYGNARHPSGLACVISNAGPSQKRMYVGPQHAQEEWTDILQSHSGAVTIDGQGYGVFPVNATAVSVWVHSAAENRDRVQNHQL</sequence>
<keyword evidence="5" id="KW-0479">Metal-binding</keyword>
<dbReference type="Gene3D" id="2.60.40.1180">
    <property type="entry name" value="Golgi alpha-mannosidase II"/>
    <property type="match status" value="2"/>
</dbReference>
<accession>A0A5M9MGX9</accession>
<comment type="cofactor">
    <cofactor evidence="2">
        <name>Ca(2+)</name>
        <dbReference type="ChEBI" id="CHEBI:29108"/>
    </cofactor>
</comment>
<evidence type="ECO:0000256" key="3">
    <source>
        <dbReference type="ARBA" id="ARBA00008061"/>
    </source>
</evidence>
<dbReference type="Gene3D" id="2.40.30.140">
    <property type="match status" value="1"/>
</dbReference>
<evidence type="ECO:0000256" key="11">
    <source>
        <dbReference type="ARBA" id="ARBA00023295"/>
    </source>
</evidence>
<dbReference type="InterPro" id="IPR013780">
    <property type="entry name" value="Glyco_hydro_b"/>
</dbReference>
<dbReference type="GeneID" id="54331939"/>
<dbReference type="VEuPathDB" id="FungiDB:EYZ11_012468"/>
<evidence type="ECO:0000259" key="14">
    <source>
        <dbReference type="SMART" id="SM00642"/>
    </source>
</evidence>
<dbReference type="InterPro" id="IPR006047">
    <property type="entry name" value="GH13_cat_dom"/>
</dbReference>
<feature type="domain" description="Glycosyl hydrolase family 13 catalytic" evidence="14">
    <location>
        <begin position="541"/>
        <end position="929"/>
    </location>
</feature>
<dbReference type="SMART" id="SM00642">
    <property type="entry name" value="Aamy"/>
    <property type="match status" value="2"/>
</dbReference>
<keyword evidence="7" id="KW-0106">Calcium</keyword>
<dbReference type="InterPro" id="IPR017853">
    <property type="entry name" value="GH"/>
</dbReference>
<evidence type="ECO:0000256" key="13">
    <source>
        <dbReference type="SAM" id="SignalP"/>
    </source>
</evidence>
<evidence type="ECO:0000256" key="2">
    <source>
        <dbReference type="ARBA" id="ARBA00001913"/>
    </source>
</evidence>
<gene>
    <name evidence="15" type="ORF">ATNIH1004_009237</name>
</gene>
<dbReference type="Pfam" id="PF00128">
    <property type="entry name" value="Alpha-amylase"/>
    <property type="match status" value="2"/>
</dbReference>
<comment type="catalytic activity">
    <reaction evidence="1">
        <text>Endohydrolysis of (1-&gt;4)-alpha-D-glucosidic linkages in polysaccharides containing three or more (1-&gt;4)-alpha-linked D-glucose units.</text>
        <dbReference type="EC" id="3.2.1.1"/>
    </reaction>
</comment>
<dbReference type="CDD" id="cd11318">
    <property type="entry name" value="AmyAc_bac_fung_AmyA"/>
    <property type="match status" value="1"/>
</dbReference>
<keyword evidence="8" id="KW-1015">Disulfide bond</keyword>
<dbReference type="Proteomes" id="UP000324241">
    <property type="component" value="Unassembled WGS sequence"/>
</dbReference>
<evidence type="ECO:0000256" key="10">
    <source>
        <dbReference type="ARBA" id="ARBA00023277"/>
    </source>
</evidence>
<evidence type="ECO:0000256" key="5">
    <source>
        <dbReference type="ARBA" id="ARBA00022723"/>
    </source>
</evidence>
<dbReference type="GO" id="GO:0004556">
    <property type="term" value="F:alpha-amylase activity"/>
    <property type="evidence" value="ECO:0007669"/>
    <property type="project" value="UniProtKB-EC"/>
</dbReference>
<dbReference type="SUPFAM" id="SSF51445">
    <property type="entry name" value="(Trans)glycosidases"/>
    <property type="match status" value="2"/>
</dbReference>
<dbReference type="PANTHER" id="PTHR10357:SF220">
    <property type="entry name" value="ALPHA-AMYLASE"/>
    <property type="match status" value="1"/>
</dbReference>
<dbReference type="NCBIfam" id="NF006968">
    <property type="entry name" value="PRK09441.1-1"/>
    <property type="match status" value="1"/>
</dbReference>
<keyword evidence="11" id="KW-0326">Glycosidase</keyword>
<dbReference type="GO" id="GO:0016052">
    <property type="term" value="P:carbohydrate catabolic process"/>
    <property type="evidence" value="ECO:0007669"/>
    <property type="project" value="InterPro"/>
</dbReference>
<keyword evidence="9" id="KW-0325">Glycoprotein</keyword>
<dbReference type="InterPro" id="IPR015340">
    <property type="entry name" value="A_amylase_C_dom"/>
</dbReference>
<evidence type="ECO:0000313" key="16">
    <source>
        <dbReference type="Proteomes" id="UP000324241"/>
    </source>
</evidence>
<dbReference type="EC" id="3.2.1.1" evidence="4"/>
<keyword evidence="10" id="KW-0119">Carbohydrate metabolism</keyword>
<evidence type="ECO:0000256" key="7">
    <source>
        <dbReference type="ARBA" id="ARBA00022837"/>
    </source>
</evidence>
<evidence type="ECO:0000256" key="12">
    <source>
        <dbReference type="ARBA" id="ARBA00030238"/>
    </source>
</evidence>
<feature type="signal peptide" evidence="13">
    <location>
        <begin position="1"/>
        <end position="25"/>
    </location>
</feature>
<dbReference type="OrthoDB" id="550577at2759"/>
<comment type="similarity">
    <text evidence="3">Belongs to the glycosyl hydrolase 13 family.</text>
</comment>
<organism evidence="15 16">
    <name type="scientific">Aspergillus tanneri</name>
    <dbReference type="NCBI Taxonomy" id="1220188"/>
    <lineage>
        <taxon>Eukaryota</taxon>
        <taxon>Fungi</taxon>
        <taxon>Dikarya</taxon>
        <taxon>Ascomycota</taxon>
        <taxon>Pezizomycotina</taxon>
        <taxon>Eurotiomycetes</taxon>
        <taxon>Eurotiomycetidae</taxon>
        <taxon>Eurotiales</taxon>
        <taxon>Aspergillaceae</taxon>
        <taxon>Aspergillus</taxon>
        <taxon>Aspergillus subgen. Circumdati</taxon>
    </lineage>
</organism>
<reference evidence="15 16" key="1">
    <citation type="submission" date="2019-08" db="EMBL/GenBank/DDBJ databases">
        <title>The genome sequence of a newly discovered highly antifungal drug resistant Aspergillus species, Aspergillus tanneri NIH 1004.</title>
        <authorList>
            <person name="Mounaud S."/>
            <person name="Singh I."/>
            <person name="Joardar V."/>
            <person name="Pakala S."/>
            <person name="Pakala S."/>
            <person name="Venepally P."/>
            <person name="Chung J.K."/>
            <person name="Losada L."/>
            <person name="Nierman W.C."/>
        </authorList>
    </citation>
    <scope>NUCLEOTIDE SEQUENCE [LARGE SCALE GENOMIC DNA]</scope>
    <source>
        <strain evidence="15 16">NIH1004</strain>
    </source>
</reference>
<feature type="domain" description="Glycosyl hydrolase family 13 catalytic" evidence="14">
    <location>
        <begin position="38"/>
        <end position="397"/>
    </location>
</feature>
<evidence type="ECO:0000313" key="15">
    <source>
        <dbReference type="EMBL" id="KAA8645026.1"/>
    </source>
</evidence>
<dbReference type="AlphaFoldDB" id="A0A5M9MGX9"/>
<keyword evidence="6" id="KW-0378">Hydrolase</keyword>
<dbReference type="VEuPathDB" id="FungiDB:EYZ11_012469"/>
<evidence type="ECO:0000256" key="6">
    <source>
        <dbReference type="ARBA" id="ARBA00022801"/>
    </source>
</evidence>
<name>A0A5M9MGX9_9EURO</name>
<dbReference type="RefSeq" id="XP_033424387.1">
    <property type="nucleotide sequence ID" value="XM_033573835.1"/>
</dbReference>
<keyword evidence="13" id="KW-0732">Signal</keyword>
<dbReference type="FunFam" id="3.20.20.80:FF:000120">
    <property type="entry name" value="Alpha-amylase A"/>
    <property type="match status" value="1"/>
</dbReference>
<dbReference type="PANTHER" id="PTHR10357">
    <property type="entry name" value="ALPHA-AMYLASE FAMILY MEMBER"/>
    <property type="match status" value="1"/>
</dbReference>
<dbReference type="NCBIfam" id="NF006969">
    <property type="entry name" value="PRK09441.1-2"/>
    <property type="match status" value="1"/>
</dbReference>